<dbReference type="Gene3D" id="2.40.50.140">
    <property type="entry name" value="Nucleic acid-binding proteins"/>
    <property type="match status" value="1"/>
</dbReference>
<feature type="domain" description="ABC transporter" evidence="9">
    <location>
        <begin position="23"/>
        <end position="255"/>
    </location>
</feature>
<keyword evidence="6" id="KW-0408">Iron</keyword>
<dbReference type="InterPro" id="IPR027417">
    <property type="entry name" value="P-loop_NTPase"/>
</dbReference>
<comment type="caution">
    <text evidence="10">The sequence shown here is derived from an EMBL/GenBank/DDBJ whole genome shotgun (WGS) entry which is preliminary data.</text>
</comment>
<evidence type="ECO:0000256" key="2">
    <source>
        <dbReference type="ARBA" id="ARBA00022475"/>
    </source>
</evidence>
<evidence type="ECO:0000256" key="8">
    <source>
        <dbReference type="ARBA" id="ARBA00023136"/>
    </source>
</evidence>
<evidence type="ECO:0000256" key="4">
    <source>
        <dbReference type="ARBA" id="ARBA00022741"/>
    </source>
</evidence>
<dbReference type="SMART" id="SM00382">
    <property type="entry name" value="AAA"/>
    <property type="match status" value="1"/>
</dbReference>
<reference evidence="10 11" key="1">
    <citation type="submission" date="2016-10" db="EMBL/GenBank/DDBJ databases">
        <authorList>
            <person name="Varghese N."/>
            <person name="Submissions S."/>
        </authorList>
    </citation>
    <scope>NUCLEOTIDE SEQUENCE [LARGE SCALE GENOMIC DNA]</scope>
    <source>
        <strain evidence="10 11">DSM 18839</strain>
    </source>
</reference>
<evidence type="ECO:0000259" key="9">
    <source>
        <dbReference type="PROSITE" id="PS50893"/>
    </source>
</evidence>
<dbReference type="InterPro" id="IPR017871">
    <property type="entry name" value="ABC_transporter-like_CS"/>
</dbReference>
<evidence type="ECO:0000313" key="11">
    <source>
        <dbReference type="Proteomes" id="UP000198615"/>
    </source>
</evidence>
<keyword evidence="8" id="KW-0472">Membrane</keyword>
<dbReference type="RefSeq" id="WP_093147922.1">
    <property type="nucleotide sequence ID" value="NZ_FNBW01000001.1"/>
</dbReference>
<dbReference type="Pfam" id="PF08402">
    <property type="entry name" value="TOBE_2"/>
    <property type="match status" value="1"/>
</dbReference>
<protein>
    <submittedName>
        <fullName evidence="10">Iron(III) transport system ATP-binding protein</fullName>
    </submittedName>
</protein>
<dbReference type="PANTHER" id="PTHR42781:SF4">
    <property type="entry name" value="SPERMIDINE_PUTRESCINE IMPORT ATP-BINDING PROTEIN POTA"/>
    <property type="match status" value="1"/>
</dbReference>
<dbReference type="GO" id="GO:0016887">
    <property type="term" value="F:ATP hydrolysis activity"/>
    <property type="evidence" value="ECO:0007669"/>
    <property type="project" value="InterPro"/>
</dbReference>
<dbReference type="InterPro" id="IPR013611">
    <property type="entry name" value="Transp-assoc_OB_typ2"/>
</dbReference>
<dbReference type="PROSITE" id="PS00211">
    <property type="entry name" value="ABC_TRANSPORTER_1"/>
    <property type="match status" value="1"/>
</dbReference>
<dbReference type="InterPro" id="IPR012340">
    <property type="entry name" value="NA-bd_OB-fold"/>
</dbReference>
<dbReference type="SUPFAM" id="SSF52540">
    <property type="entry name" value="P-loop containing nucleoside triphosphate hydrolases"/>
    <property type="match status" value="1"/>
</dbReference>
<dbReference type="EMBL" id="FNBW01000001">
    <property type="protein sequence ID" value="SDF16665.1"/>
    <property type="molecule type" value="Genomic_DNA"/>
</dbReference>
<dbReference type="Pfam" id="PF00005">
    <property type="entry name" value="ABC_tran"/>
    <property type="match status" value="1"/>
</dbReference>
<dbReference type="PANTHER" id="PTHR42781">
    <property type="entry name" value="SPERMIDINE/PUTRESCINE IMPORT ATP-BINDING PROTEIN POTA"/>
    <property type="match status" value="1"/>
</dbReference>
<dbReference type="CDD" id="cd03259">
    <property type="entry name" value="ABC_Carb_Solutes_like"/>
    <property type="match status" value="1"/>
</dbReference>
<gene>
    <name evidence="10" type="ORF">SAMN05660686_00532</name>
</gene>
<keyword evidence="4" id="KW-0547">Nucleotide-binding</keyword>
<sequence>MTVSALQSSHPLAASPRRVPPALALTGIRHAYGAVQAVDGVDVAVAPGEVVCLLGPSGCGKTTILRLAAGLEDLQEGEVALDGQRVAGGGTNLAPEKRGVGLVFQDYALFPHLDVMGNVIFGLTGWPAGDRIARGVEVLEMVGLADMADAFPHELSGGQQQRVALARALAPKPRVVLLDEPYSGLDARLRDRVRDEVLHILKSSGSACLMVTHDSEEAMFMADRIAVMRDGRIVQQGSPADLYCAPADAFVAAFFGEVNLIEGRVQGAAVDTLVGTVASDGIADGTEVSVVIRPEGVRIEALSEGFSRDPCGEVEQARLLGRTSLVHLTMRGEGARLGESLHLHARVPGVFLPRPGTRVRVSVDPAQTFVFPANVPK</sequence>
<keyword evidence="11" id="KW-1185">Reference proteome</keyword>
<evidence type="ECO:0000256" key="1">
    <source>
        <dbReference type="ARBA" id="ARBA00022448"/>
    </source>
</evidence>
<keyword evidence="5 10" id="KW-0067">ATP-binding</keyword>
<dbReference type="GO" id="GO:0015408">
    <property type="term" value="F:ABC-type ferric iron transporter activity"/>
    <property type="evidence" value="ECO:0007669"/>
    <property type="project" value="InterPro"/>
</dbReference>
<keyword evidence="7" id="KW-0406">Ion transport</keyword>
<dbReference type="InterPro" id="IPR050093">
    <property type="entry name" value="ABC_SmlMolc_Importer"/>
</dbReference>
<evidence type="ECO:0000256" key="6">
    <source>
        <dbReference type="ARBA" id="ARBA00023004"/>
    </source>
</evidence>
<dbReference type="InterPro" id="IPR003439">
    <property type="entry name" value="ABC_transporter-like_ATP-bd"/>
</dbReference>
<dbReference type="OrthoDB" id="9802264at2"/>
<dbReference type="InterPro" id="IPR003593">
    <property type="entry name" value="AAA+_ATPase"/>
</dbReference>
<accession>A0A8G2BEI4</accession>
<evidence type="ECO:0000256" key="3">
    <source>
        <dbReference type="ARBA" id="ARBA00022496"/>
    </source>
</evidence>
<dbReference type="PROSITE" id="PS50893">
    <property type="entry name" value="ABC_TRANSPORTER_2"/>
    <property type="match status" value="1"/>
</dbReference>
<dbReference type="AlphaFoldDB" id="A0A8G2BEI4"/>
<dbReference type="InterPro" id="IPR015853">
    <property type="entry name" value="ABC_transpr_FbpC"/>
</dbReference>
<name>A0A8G2BEI4_9PROT</name>
<evidence type="ECO:0000256" key="7">
    <source>
        <dbReference type="ARBA" id="ARBA00023065"/>
    </source>
</evidence>
<dbReference type="Gene3D" id="3.40.50.300">
    <property type="entry name" value="P-loop containing nucleotide triphosphate hydrolases"/>
    <property type="match status" value="1"/>
</dbReference>
<dbReference type="InterPro" id="IPR008995">
    <property type="entry name" value="Mo/tungstate-bd_C_term_dom"/>
</dbReference>
<dbReference type="Proteomes" id="UP000198615">
    <property type="component" value="Unassembled WGS sequence"/>
</dbReference>
<keyword evidence="1" id="KW-0813">Transport</keyword>
<dbReference type="Gene3D" id="2.40.50.100">
    <property type="match status" value="1"/>
</dbReference>
<evidence type="ECO:0000256" key="5">
    <source>
        <dbReference type="ARBA" id="ARBA00022840"/>
    </source>
</evidence>
<dbReference type="GO" id="GO:0005524">
    <property type="term" value="F:ATP binding"/>
    <property type="evidence" value="ECO:0007669"/>
    <property type="project" value="UniProtKB-KW"/>
</dbReference>
<dbReference type="SUPFAM" id="SSF50331">
    <property type="entry name" value="MOP-like"/>
    <property type="match status" value="1"/>
</dbReference>
<dbReference type="FunFam" id="3.40.50.300:FF:000425">
    <property type="entry name" value="Probable ABC transporter, ATP-binding subunit"/>
    <property type="match status" value="1"/>
</dbReference>
<keyword evidence="3" id="KW-0410">Iron transport</keyword>
<evidence type="ECO:0000313" key="10">
    <source>
        <dbReference type="EMBL" id="SDF16665.1"/>
    </source>
</evidence>
<keyword evidence="2" id="KW-1003">Cell membrane</keyword>
<proteinExistence type="predicted"/>
<dbReference type="GO" id="GO:0015697">
    <property type="term" value="P:quaternary ammonium group transport"/>
    <property type="evidence" value="ECO:0007669"/>
    <property type="project" value="UniProtKB-ARBA"/>
</dbReference>
<dbReference type="GO" id="GO:0043190">
    <property type="term" value="C:ATP-binding cassette (ABC) transporter complex"/>
    <property type="evidence" value="ECO:0007669"/>
    <property type="project" value="InterPro"/>
</dbReference>
<organism evidence="10 11">
    <name type="scientific">Thalassobaculum litoreum DSM 18839</name>
    <dbReference type="NCBI Taxonomy" id="1123362"/>
    <lineage>
        <taxon>Bacteria</taxon>
        <taxon>Pseudomonadati</taxon>
        <taxon>Pseudomonadota</taxon>
        <taxon>Alphaproteobacteria</taxon>
        <taxon>Rhodospirillales</taxon>
        <taxon>Thalassobaculaceae</taxon>
        <taxon>Thalassobaculum</taxon>
    </lineage>
</organism>